<dbReference type="SUPFAM" id="SSF53474">
    <property type="entry name" value="alpha/beta-Hydrolases"/>
    <property type="match status" value="1"/>
</dbReference>
<keyword evidence="7" id="KW-1185">Reference proteome</keyword>
<keyword evidence="2" id="KW-0378">Hydrolase</keyword>
<feature type="compositionally biased region" description="Basic and acidic residues" evidence="4">
    <location>
        <begin position="698"/>
        <end position="709"/>
    </location>
</feature>
<dbReference type="PANTHER" id="PTHR48081:SF5">
    <property type="entry name" value="ALPHA_BETA HYDROLASE FOLD-3 DOMAIN-CONTAINING PROTEIN"/>
    <property type="match status" value="1"/>
</dbReference>
<dbReference type="EMBL" id="KZ857406">
    <property type="protein sequence ID" value="RDX49259.1"/>
    <property type="molecule type" value="Genomic_DNA"/>
</dbReference>
<feature type="compositionally biased region" description="Polar residues" evidence="4">
    <location>
        <begin position="578"/>
        <end position="587"/>
    </location>
</feature>
<dbReference type="InterPro" id="IPR050300">
    <property type="entry name" value="GDXG_lipolytic_enzyme"/>
</dbReference>
<dbReference type="AlphaFoldDB" id="A0A371D9Q8"/>
<feature type="active site" evidence="3">
    <location>
        <position position="275"/>
    </location>
</feature>
<feature type="compositionally biased region" description="Polar residues" evidence="4">
    <location>
        <begin position="594"/>
        <end position="631"/>
    </location>
</feature>
<evidence type="ECO:0000256" key="4">
    <source>
        <dbReference type="SAM" id="MobiDB-lite"/>
    </source>
</evidence>
<gene>
    <name evidence="6" type="ORF">OH76DRAFT_1418539</name>
</gene>
<evidence type="ECO:0000256" key="1">
    <source>
        <dbReference type="ARBA" id="ARBA00010515"/>
    </source>
</evidence>
<feature type="domain" description="Alpha/beta hydrolase fold-3" evidence="5">
    <location>
        <begin position="194"/>
        <end position="316"/>
    </location>
</feature>
<dbReference type="InterPro" id="IPR029058">
    <property type="entry name" value="AB_hydrolase_fold"/>
</dbReference>
<feature type="compositionally biased region" description="Low complexity" evidence="4">
    <location>
        <begin position="673"/>
        <end position="684"/>
    </location>
</feature>
<feature type="compositionally biased region" description="Basic residues" evidence="4">
    <location>
        <begin position="906"/>
        <end position="916"/>
    </location>
</feature>
<evidence type="ECO:0000256" key="2">
    <source>
        <dbReference type="ARBA" id="ARBA00022801"/>
    </source>
</evidence>
<dbReference type="PROSITE" id="PS01174">
    <property type="entry name" value="LIPASE_GDXG_SER"/>
    <property type="match status" value="1"/>
</dbReference>
<dbReference type="InterPro" id="IPR013094">
    <property type="entry name" value="AB_hydrolase_3"/>
</dbReference>
<evidence type="ECO:0000313" key="6">
    <source>
        <dbReference type="EMBL" id="RDX49259.1"/>
    </source>
</evidence>
<comment type="similarity">
    <text evidence="1">Belongs to the 'GDXG' lipolytic enzyme family.</text>
</comment>
<accession>A0A371D9Q8</accession>
<dbReference type="Gene3D" id="3.40.50.1820">
    <property type="entry name" value="alpha/beta hydrolase"/>
    <property type="match status" value="2"/>
</dbReference>
<dbReference type="Pfam" id="PF07859">
    <property type="entry name" value="Abhydrolase_3"/>
    <property type="match status" value="1"/>
</dbReference>
<organism evidence="6 7">
    <name type="scientific">Lentinus brumalis</name>
    <dbReference type="NCBI Taxonomy" id="2498619"/>
    <lineage>
        <taxon>Eukaryota</taxon>
        <taxon>Fungi</taxon>
        <taxon>Dikarya</taxon>
        <taxon>Basidiomycota</taxon>
        <taxon>Agaricomycotina</taxon>
        <taxon>Agaricomycetes</taxon>
        <taxon>Polyporales</taxon>
        <taxon>Polyporaceae</taxon>
        <taxon>Lentinus</taxon>
    </lineage>
</organism>
<proteinExistence type="inferred from homology"/>
<sequence>MVNALTRKTGLTLGPIILETLVKHYFERLSKDHDQEETTRLRKEELLYDEAFNIVRSFMEAATKHTVEELQAFSNTRTPSPPWVHVVRLLVPMSSCDEAATYLIEALGGEEVTKRVVGGTKWWQVRGVKGGFEPIAFDDSVDAEWIVARKDWQEAKKKQKARGMSSDGAPVDNGNTHQELPPQYSPEMDEMRCILYAHGGGYYFGSIDQERYSIQRLARKINGRVFAINYRLAPQYPFPCAIQDFLAAYLYLIRLPPGSLHTPVSPSNIVFAGDSAGGGLCIALLQVVRDAGLPLPAGAVLISPWCDLTHSFPSIHLNTPTDIIPKYGLSFHKPSTLWPPPPDDLTTRVRQGLRQRIRQVVHPRTKDGKLDVPTSDAEGHSAGLPSRPTTPDYTIPVSASGQTLHLGGAGTVPLPTTVGGVRSQRVSLVTQKGEELAVDRQVHMYAPNYLLTHPLVSPVVSYLGGLPPLLVIASDKEVLRDEIIYLAHKAAHPDKYPVKPQARMLYPALDGIEQRYGPTKVHLQVYDDCAHTLPILFAFTTPAKYCFRAMATFIKYVTGMLTIPVAEEPVVPEGPITVSPSSSQSNLMDEGRSQSETSTGITSRMTSPQPGASPLGSGQTAPGKASSTPVLSGSAVEESGPPAPTVQSRKSMRRALSSSVTRATTGLLRRNHTTTAATASSSSAHPRSSSDVGGPRFHPHDKNPDEKAKPVHRHTGEPSIYTKGLDTMIRERISTHGIIRPLEPESELDAFRLPPELIGEISELAVRRYIEGTAKFGKKFAKTYKSIEKARQRNLERAHEDAVRTMAQLQQYFSGATGDGKPAQPDEKGAKEGLAATSSWAWAWALDEDEHPPPSSIVSRRDTEEARRLAKIADQAVFMDESALSGNNLWSLIVNFLTTTPDRDSSKHKHQHKHSHEHGGSAVQDGPEKHDAVADAAPAQGEKDVHSLGKAGPTPRREKIMSRFAWLMAENRKSHGAVRSHAELYG</sequence>
<protein>
    <submittedName>
        <fullName evidence="6">Alpha/beta-hydrolase</fullName>
    </submittedName>
</protein>
<feature type="region of interest" description="Disordered" evidence="4">
    <location>
        <begin position="158"/>
        <end position="180"/>
    </location>
</feature>
<feature type="region of interest" description="Disordered" evidence="4">
    <location>
        <begin position="363"/>
        <end position="391"/>
    </location>
</feature>
<evidence type="ECO:0000256" key="3">
    <source>
        <dbReference type="PROSITE-ProRule" id="PRU10038"/>
    </source>
</evidence>
<dbReference type="InterPro" id="IPR033140">
    <property type="entry name" value="Lipase_GDXG_put_SER_AS"/>
</dbReference>
<feature type="region of interest" description="Disordered" evidence="4">
    <location>
        <begin position="902"/>
        <end position="956"/>
    </location>
</feature>
<name>A0A371D9Q8_9APHY</name>
<evidence type="ECO:0000259" key="5">
    <source>
        <dbReference type="Pfam" id="PF07859"/>
    </source>
</evidence>
<reference evidence="6 7" key="1">
    <citation type="journal article" date="2018" name="Biotechnol. Biofuels">
        <title>Integrative visual omics of the white-rot fungus Polyporus brumalis exposes the biotechnological potential of its oxidative enzymes for delignifying raw plant biomass.</title>
        <authorList>
            <person name="Miyauchi S."/>
            <person name="Rancon A."/>
            <person name="Drula E."/>
            <person name="Hage H."/>
            <person name="Chaduli D."/>
            <person name="Favel A."/>
            <person name="Grisel S."/>
            <person name="Henrissat B."/>
            <person name="Herpoel-Gimbert I."/>
            <person name="Ruiz-Duenas F.J."/>
            <person name="Chevret D."/>
            <person name="Hainaut M."/>
            <person name="Lin J."/>
            <person name="Wang M."/>
            <person name="Pangilinan J."/>
            <person name="Lipzen A."/>
            <person name="Lesage-Meessen L."/>
            <person name="Navarro D."/>
            <person name="Riley R."/>
            <person name="Grigoriev I.V."/>
            <person name="Zhou S."/>
            <person name="Raouche S."/>
            <person name="Rosso M.N."/>
        </authorList>
    </citation>
    <scope>NUCLEOTIDE SEQUENCE [LARGE SCALE GENOMIC DNA]</scope>
    <source>
        <strain evidence="6 7">BRFM 1820</strain>
    </source>
</reference>
<feature type="region of interest" description="Disordered" evidence="4">
    <location>
        <begin position="571"/>
        <end position="720"/>
    </location>
</feature>
<dbReference type="PANTHER" id="PTHR48081">
    <property type="entry name" value="AB HYDROLASE SUPERFAMILY PROTEIN C4A8.06C"/>
    <property type="match status" value="1"/>
</dbReference>
<dbReference type="OrthoDB" id="1662883at2759"/>
<evidence type="ECO:0000313" key="7">
    <source>
        <dbReference type="Proteomes" id="UP000256964"/>
    </source>
</evidence>
<dbReference type="STRING" id="139420.A0A371D9Q8"/>
<dbReference type="Proteomes" id="UP000256964">
    <property type="component" value="Unassembled WGS sequence"/>
</dbReference>
<dbReference type="GO" id="GO:0016787">
    <property type="term" value="F:hydrolase activity"/>
    <property type="evidence" value="ECO:0007669"/>
    <property type="project" value="UniProtKB-KW"/>
</dbReference>